<sequence length="236" mass="27111">MVNSIQEIHTLFYIQKKTKGNLSWDIHFWLGSETSQDEAGAAAIMSVELDDSLGGDPVQHREVQEHESQLFLSHFKSGIRYLPGGVPVDSITWTQMLWRKNCSKLKGKRNVRVRQRHGKRMRLNRGHPVMILVTFYVVVLFKMYFSVSYFTESYFTYLTFPSFRFGFAEQGNDNESPRHEYVVSAPSSVHRNLRSFPSASGNFLRKHSKLNVPQRCDILRLVSGSGGTRLDLDTFA</sequence>
<dbReference type="SMART" id="SM00262">
    <property type="entry name" value="GEL"/>
    <property type="match status" value="1"/>
</dbReference>
<keyword evidence="1" id="KW-0677">Repeat</keyword>
<dbReference type="GO" id="GO:0051014">
    <property type="term" value="P:actin filament severing"/>
    <property type="evidence" value="ECO:0007669"/>
    <property type="project" value="TreeGrafter"/>
</dbReference>
<dbReference type="PANTHER" id="PTHR11977">
    <property type="entry name" value="VILLIN"/>
    <property type="match status" value="1"/>
</dbReference>
<keyword evidence="2" id="KW-1133">Transmembrane helix</keyword>
<organism evidence="4 5">
    <name type="scientific">Diploptera punctata</name>
    <name type="common">Pacific beetle cockroach</name>
    <dbReference type="NCBI Taxonomy" id="6984"/>
    <lineage>
        <taxon>Eukaryota</taxon>
        <taxon>Metazoa</taxon>
        <taxon>Ecdysozoa</taxon>
        <taxon>Arthropoda</taxon>
        <taxon>Hexapoda</taxon>
        <taxon>Insecta</taxon>
        <taxon>Pterygota</taxon>
        <taxon>Neoptera</taxon>
        <taxon>Polyneoptera</taxon>
        <taxon>Dictyoptera</taxon>
        <taxon>Blattodea</taxon>
        <taxon>Blaberoidea</taxon>
        <taxon>Blaberidae</taxon>
        <taxon>Diplopterinae</taxon>
        <taxon>Diploptera</taxon>
    </lineage>
</organism>
<name>A0AAD7ZJ60_DIPPU</name>
<dbReference type="GO" id="GO:0005737">
    <property type="term" value="C:cytoplasm"/>
    <property type="evidence" value="ECO:0007669"/>
    <property type="project" value="TreeGrafter"/>
</dbReference>
<dbReference type="EMBL" id="JASPKZ010007901">
    <property type="protein sequence ID" value="KAJ9581523.1"/>
    <property type="molecule type" value="Genomic_DNA"/>
</dbReference>
<dbReference type="Gene3D" id="3.40.20.10">
    <property type="entry name" value="Severin"/>
    <property type="match status" value="1"/>
</dbReference>
<dbReference type="AlphaFoldDB" id="A0AAD7ZJ60"/>
<evidence type="ECO:0000313" key="5">
    <source>
        <dbReference type="Proteomes" id="UP001233999"/>
    </source>
</evidence>
<dbReference type="SUPFAM" id="SSF55753">
    <property type="entry name" value="Actin depolymerizing proteins"/>
    <property type="match status" value="1"/>
</dbReference>
<gene>
    <name evidence="4" type="ORF">L9F63_023297</name>
</gene>
<proteinExistence type="predicted"/>
<dbReference type="InterPro" id="IPR029006">
    <property type="entry name" value="ADF-H/Gelsolin-like_dom_sf"/>
</dbReference>
<dbReference type="GO" id="GO:0008154">
    <property type="term" value="P:actin polymerization or depolymerization"/>
    <property type="evidence" value="ECO:0007669"/>
    <property type="project" value="TreeGrafter"/>
</dbReference>
<keyword evidence="2" id="KW-0472">Membrane</keyword>
<dbReference type="Proteomes" id="UP001233999">
    <property type="component" value="Unassembled WGS sequence"/>
</dbReference>
<protein>
    <recommendedName>
        <fullName evidence="3">Gelsolin-like domain-containing protein</fullName>
    </recommendedName>
</protein>
<evidence type="ECO:0000259" key="3">
    <source>
        <dbReference type="Pfam" id="PF00626"/>
    </source>
</evidence>
<reference evidence="4" key="1">
    <citation type="journal article" date="2023" name="IScience">
        <title>Live-bearing cockroach genome reveals convergent evolutionary mechanisms linked to viviparity in insects and beyond.</title>
        <authorList>
            <person name="Fouks B."/>
            <person name="Harrison M.C."/>
            <person name="Mikhailova A.A."/>
            <person name="Marchal E."/>
            <person name="English S."/>
            <person name="Carruthers M."/>
            <person name="Jennings E.C."/>
            <person name="Chiamaka E.L."/>
            <person name="Frigard R.A."/>
            <person name="Pippel M."/>
            <person name="Attardo G.M."/>
            <person name="Benoit J.B."/>
            <person name="Bornberg-Bauer E."/>
            <person name="Tobe S.S."/>
        </authorList>
    </citation>
    <scope>NUCLEOTIDE SEQUENCE</scope>
    <source>
        <strain evidence="4">Stay&amp;Tobe</strain>
    </source>
</reference>
<reference evidence="4" key="2">
    <citation type="submission" date="2023-05" db="EMBL/GenBank/DDBJ databases">
        <authorList>
            <person name="Fouks B."/>
        </authorList>
    </citation>
    <scope>NUCLEOTIDE SEQUENCE</scope>
    <source>
        <strain evidence="4">Stay&amp;Tobe</strain>
        <tissue evidence="4">Testes</tissue>
    </source>
</reference>
<dbReference type="Pfam" id="PF00626">
    <property type="entry name" value="Gelsolin"/>
    <property type="match status" value="1"/>
</dbReference>
<dbReference type="InterPro" id="IPR007122">
    <property type="entry name" value="Villin/Gelsolin"/>
</dbReference>
<dbReference type="GO" id="GO:0051016">
    <property type="term" value="P:barbed-end actin filament capping"/>
    <property type="evidence" value="ECO:0007669"/>
    <property type="project" value="TreeGrafter"/>
</dbReference>
<comment type="caution">
    <text evidence="4">The sequence shown here is derived from an EMBL/GenBank/DDBJ whole genome shotgun (WGS) entry which is preliminary data.</text>
</comment>
<feature type="domain" description="Gelsolin-like" evidence="3">
    <location>
        <begin position="25"/>
        <end position="72"/>
    </location>
</feature>
<dbReference type="GO" id="GO:0005546">
    <property type="term" value="F:phosphatidylinositol-4,5-bisphosphate binding"/>
    <property type="evidence" value="ECO:0007669"/>
    <property type="project" value="TreeGrafter"/>
</dbReference>
<evidence type="ECO:0000256" key="2">
    <source>
        <dbReference type="SAM" id="Phobius"/>
    </source>
</evidence>
<dbReference type="GO" id="GO:0015629">
    <property type="term" value="C:actin cytoskeleton"/>
    <property type="evidence" value="ECO:0007669"/>
    <property type="project" value="TreeGrafter"/>
</dbReference>
<accession>A0AAD7ZJ60</accession>
<dbReference type="GO" id="GO:0051015">
    <property type="term" value="F:actin filament binding"/>
    <property type="evidence" value="ECO:0007669"/>
    <property type="project" value="InterPro"/>
</dbReference>
<feature type="transmembrane region" description="Helical" evidence="2">
    <location>
        <begin position="129"/>
        <end position="150"/>
    </location>
</feature>
<keyword evidence="2" id="KW-0812">Transmembrane</keyword>
<dbReference type="PANTHER" id="PTHR11977:SF123">
    <property type="entry name" value="GELSOLIN"/>
    <property type="match status" value="1"/>
</dbReference>
<evidence type="ECO:0000313" key="4">
    <source>
        <dbReference type="EMBL" id="KAJ9581523.1"/>
    </source>
</evidence>
<keyword evidence="5" id="KW-1185">Reference proteome</keyword>
<dbReference type="InterPro" id="IPR007123">
    <property type="entry name" value="Gelsolin-like_dom"/>
</dbReference>
<evidence type="ECO:0000256" key="1">
    <source>
        <dbReference type="ARBA" id="ARBA00022737"/>
    </source>
</evidence>